<evidence type="ECO:0000313" key="2">
    <source>
        <dbReference type="EMBL" id="KAA8524493.1"/>
    </source>
</evidence>
<gene>
    <name evidence="2" type="ORF">F0562_010916</name>
</gene>
<keyword evidence="1" id="KW-0812">Transmembrane</keyword>
<proteinExistence type="predicted"/>
<protein>
    <submittedName>
        <fullName evidence="2">Uncharacterized protein</fullName>
    </submittedName>
</protein>
<sequence>MISSAAAVNGLRVLRSQPKSNTYGETLTDKMVEIDDTTSLSKNRQRRMSYLAKEVGMEALIAISVGFLVDSLTEEEIKANVVSGGSSISPELHPLVMEQVRTRATTRAMPVEVVGLEAELEGVAVIGFVGVAVEEGINSRNRPRRGEVRGCGGGWVSLSVSGILVGAVVVVSMLLDGSERKLKQAKPFFGDGVLMVTVAATNGGGSGP</sequence>
<keyword evidence="1" id="KW-1133">Transmembrane helix</keyword>
<dbReference type="EMBL" id="CM018047">
    <property type="protein sequence ID" value="KAA8524493.1"/>
    <property type="molecule type" value="Genomic_DNA"/>
</dbReference>
<feature type="transmembrane region" description="Helical" evidence="1">
    <location>
        <begin position="155"/>
        <end position="175"/>
    </location>
</feature>
<accession>A0A5J5A0E7</accession>
<dbReference type="AlphaFoldDB" id="A0A5J5A0E7"/>
<evidence type="ECO:0000256" key="1">
    <source>
        <dbReference type="SAM" id="Phobius"/>
    </source>
</evidence>
<evidence type="ECO:0000313" key="3">
    <source>
        <dbReference type="Proteomes" id="UP000325577"/>
    </source>
</evidence>
<dbReference type="Proteomes" id="UP000325577">
    <property type="component" value="Linkage Group LG4"/>
</dbReference>
<reference evidence="2 3" key="1">
    <citation type="submission" date="2019-09" db="EMBL/GenBank/DDBJ databases">
        <title>A chromosome-level genome assembly of the Chinese tupelo Nyssa sinensis.</title>
        <authorList>
            <person name="Yang X."/>
            <person name="Kang M."/>
            <person name="Yang Y."/>
            <person name="Xiong H."/>
            <person name="Wang M."/>
            <person name="Zhang Z."/>
            <person name="Wang Z."/>
            <person name="Wu H."/>
            <person name="Ma T."/>
            <person name="Liu J."/>
            <person name="Xi Z."/>
        </authorList>
    </citation>
    <scope>NUCLEOTIDE SEQUENCE [LARGE SCALE GENOMIC DNA]</scope>
    <source>
        <strain evidence="2">J267</strain>
        <tissue evidence="2">Leaf</tissue>
    </source>
</reference>
<name>A0A5J5A0E7_9ASTE</name>
<keyword evidence="1" id="KW-0472">Membrane</keyword>
<dbReference type="OrthoDB" id="1831332at2759"/>
<organism evidence="2 3">
    <name type="scientific">Nyssa sinensis</name>
    <dbReference type="NCBI Taxonomy" id="561372"/>
    <lineage>
        <taxon>Eukaryota</taxon>
        <taxon>Viridiplantae</taxon>
        <taxon>Streptophyta</taxon>
        <taxon>Embryophyta</taxon>
        <taxon>Tracheophyta</taxon>
        <taxon>Spermatophyta</taxon>
        <taxon>Magnoliopsida</taxon>
        <taxon>eudicotyledons</taxon>
        <taxon>Gunneridae</taxon>
        <taxon>Pentapetalae</taxon>
        <taxon>asterids</taxon>
        <taxon>Cornales</taxon>
        <taxon>Nyssaceae</taxon>
        <taxon>Nyssa</taxon>
    </lineage>
</organism>
<keyword evidence="3" id="KW-1185">Reference proteome</keyword>